<dbReference type="GO" id="GO:0031146">
    <property type="term" value="P:SCF-dependent proteasomal ubiquitin-dependent protein catabolic process"/>
    <property type="evidence" value="ECO:0007669"/>
    <property type="project" value="TreeGrafter"/>
</dbReference>
<evidence type="ECO:0000259" key="4">
    <source>
        <dbReference type="PROSITE" id="PS51114"/>
    </source>
</evidence>
<dbReference type="FunFam" id="2.60.120.260:FF:000012">
    <property type="entry name" value="F-box only protein 2"/>
    <property type="match status" value="1"/>
</dbReference>
<feature type="domain" description="FBA" evidence="4">
    <location>
        <begin position="115"/>
        <end position="289"/>
    </location>
</feature>
<dbReference type="PANTHER" id="PTHR12125:SF9">
    <property type="entry name" value="F-BOX ONLY PROTEIN 27"/>
    <property type="match status" value="1"/>
</dbReference>
<name>A0A670Z3M1_PSETE</name>
<dbReference type="SMART" id="SM01198">
    <property type="entry name" value="FBA"/>
    <property type="match status" value="1"/>
</dbReference>
<evidence type="ECO:0000313" key="6">
    <source>
        <dbReference type="Proteomes" id="UP000472273"/>
    </source>
</evidence>
<evidence type="ECO:0000259" key="3">
    <source>
        <dbReference type="PROSITE" id="PS50181"/>
    </source>
</evidence>
<keyword evidence="1" id="KW-0833">Ubl conjugation pathway</keyword>
<dbReference type="SMART" id="SM00256">
    <property type="entry name" value="FBOX"/>
    <property type="match status" value="1"/>
</dbReference>
<dbReference type="Gene3D" id="2.60.120.260">
    <property type="entry name" value="Galactose-binding domain-like"/>
    <property type="match status" value="1"/>
</dbReference>
<evidence type="ECO:0000256" key="2">
    <source>
        <dbReference type="SAM" id="MobiDB-lite"/>
    </source>
</evidence>
<keyword evidence="6" id="KW-1185">Reference proteome</keyword>
<reference evidence="5" key="1">
    <citation type="submission" date="2025-08" db="UniProtKB">
        <authorList>
            <consortium name="Ensembl"/>
        </authorList>
    </citation>
    <scope>IDENTIFICATION</scope>
</reference>
<evidence type="ECO:0000313" key="5">
    <source>
        <dbReference type="Ensembl" id="ENSPTXP00000016383.1"/>
    </source>
</evidence>
<dbReference type="Pfam" id="PF04300">
    <property type="entry name" value="FBA"/>
    <property type="match status" value="1"/>
</dbReference>
<feature type="compositionally biased region" description="Gly residues" evidence="2">
    <location>
        <begin position="30"/>
        <end position="39"/>
    </location>
</feature>
<dbReference type="GO" id="GO:0006516">
    <property type="term" value="P:glycoprotein catabolic process"/>
    <property type="evidence" value="ECO:0007669"/>
    <property type="project" value="TreeGrafter"/>
</dbReference>
<dbReference type="GO" id="GO:0061630">
    <property type="term" value="F:ubiquitin protein ligase activity"/>
    <property type="evidence" value="ECO:0007669"/>
    <property type="project" value="TreeGrafter"/>
</dbReference>
<dbReference type="InterPro" id="IPR039752">
    <property type="entry name" value="F-box_only"/>
</dbReference>
<dbReference type="PROSITE" id="PS50181">
    <property type="entry name" value="FBOX"/>
    <property type="match status" value="1"/>
</dbReference>
<dbReference type="Proteomes" id="UP000472273">
    <property type="component" value="Unplaced"/>
</dbReference>
<dbReference type="Pfam" id="PF12937">
    <property type="entry name" value="F-box-like"/>
    <property type="match status" value="1"/>
</dbReference>
<dbReference type="InterPro" id="IPR008979">
    <property type="entry name" value="Galactose-bd-like_sf"/>
</dbReference>
<evidence type="ECO:0000256" key="1">
    <source>
        <dbReference type="ARBA" id="ARBA00022786"/>
    </source>
</evidence>
<organism evidence="5 6">
    <name type="scientific">Pseudonaja textilis</name>
    <name type="common">Eastern brown snake</name>
    <dbReference type="NCBI Taxonomy" id="8673"/>
    <lineage>
        <taxon>Eukaryota</taxon>
        <taxon>Metazoa</taxon>
        <taxon>Chordata</taxon>
        <taxon>Craniata</taxon>
        <taxon>Vertebrata</taxon>
        <taxon>Euteleostomi</taxon>
        <taxon>Lepidosauria</taxon>
        <taxon>Squamata</taxon>
        <taxon>Bifurcata</taxon>
        <taxon>Unidentata</taxon>
        <taxon>Episquamata</taxon>
        <taxon>Toxicofera</taxon>
        <taxon>Serpentes</taxon>
        <taxon>Colubroidea</taxon>
        <taxon>Elapidae</taxon>
        <taxon>Hydrophiinae</taxon>
        <taxon>Pseudonaja</taxon>
    </lineage>
</organism>
<accession>A0A670Z3M1</accession>
<reference evidence="5" key="2">
    <citation type="submission" date="2025-09" db="UniProtKB">
        <authorList>
            <consortium name="Ensembl"/>
        </authorList>
    </citation>
    <scope>IDENTIFICATION</scope>
</reference>
<proteinExistence type="predicted"/>
<gene>
    <name evidence="5" type="primary">FBXO27</name>
</gene>
<feature type="domain" description="F-box" evidence="3">
    <location>
        <begin position="43"/>
        <end position="90"/>
    </location>
</feature>
<dbReference type="InterPro" id="IPR007397">
    <property type="entry name" value="F-box-assoc_dom"/>
</dbReference>
<feature type="compositionally biased region" description="Pro residues" evidence="2">
    <location>
        <begin position="1"/>
        <end position="13"/>
    </location>
</feature>
<dbReference type="SUPFAM" id="SSF81383">
    <property type="entry name" value="F-box domain"/>
    <property type="match status" value="1"/>
</dbReference>
<dbReference type="GO" id="GO:0036503">
    <property type="term" value="P:ERAD pathway"/>
    <property type="evidence" value="ECO:0007669"/>
    <property type="project" value="TreeGrafter"/>
</dbReference>
<feature type="region of interest" description="Disordered" evidence="2">
    <location>
        <begin position="1"/>
        <end position="46"/>
    </location>
</feature>
<sequence length="304" mass="34312">ILPPAAPRPPPKPRSASGDAQPESRQAGEEAGGADGGLPGAPPPDWPRLPNEVLALVLSWLPPETLATRCRLVCRRWRDLLDGPAVWKLQWRREPGMRAALEAAARCPRLRWSRLGVLRPLGRNLVRNPCGREEFRHWALHCEGWKDGWKVEENRSPVEGAEAQTCFVTSYEWCQKEQVIDLLKEGLWPELLDAYQPDIVVSDWWGGRQDCGCRYELFVALLAANKKTKIDVFEAKPDPLPQWNDVTHTFRRYGPGVRYVLFRQRGKDTQFWAGHYGARVTNSSVVIQFSSESAESLEPGLSSS</sequence>
<dbReference type="GeneTree" id="ENSGT00940000161841"/>
<dbReference type="AlphaFoldDB" id="A0A670Z3M1"/>
<dbReference type="Ensembl" id="ENSPTXT00000016888.1">
    <property type="protein sequence ID" value="ENSPTXP00000016383.1"/>
    <property type="gene ID" value="ENSPTXG00000011318.1"/>
</dbReference>
<dbReference type="PANTHER" id="PTHR12125">
    <property type="entry name" value="F-BOX ONLY PROTEIN 6-LIKE PROTEIN"/>
    <property type="match status" value="1"/>
</dbReference>
<dbReference type="PROSITE" id="PS51114">
    <property type="entry name" value="FBA"/>
    <property type="match status" value="1"/>
</dbReference>
<dbReference type="InterPro" id="IPR001810">
    <property type="entry name" value="F-box_dom"/>
</dbReference>
<dbReference type="GO" id="GO:0005737">
    <property type="term" value="C:cytoplasm"/>
    <property type="evidence" value="ECO:0007669"/>
    <property type="project" value="TreeGrafter"/>
</dbReference>
<dbReference type="FunFam" id="1.20.1280.50:FF:000002">
    <property type="entry name" value="F-box only protein 44"/>
    <property type="match status" value="1"/>
</dbReference>
<dbReference type="Gene3D" id="1.20.1280.50">
    <property type="match status" value="1"/>
</dbReference>
<dbReference type="SUPFAM" id="SSF49785">
    <property type="entry name" value="Galactose-binding domain-like"/>
    <property type="match status" value="1"/>
</dbReference>
<dbReference type="GO" id="GO:0019005">
    <property type="term" value="C:SCF ubiquitin ligase complex"/>
    <property type="evidence" value="ECO:0007669"/>
    <property type="project" value="Ensembl"/>
</dbReference>
<dbReference type="InterPro" id="IPR036047">
    <property type="entry name" value="F-box-like_dom_sf"/>
</dbReference>
<protein>
    <submittedName>
        <fullName evidence="5">F-box protein 27</fullName>
    </submittedName>
</protein>